<comment type="caution">
    <text evidence="3">The sequence shown here is derived from an EMBL/GenBank/DDBJ whole genome shotgun (WGS) entry which is preliminary data.</text>
</comment>
<feature type="compositionally biased region" description="Acidic residues" evidence="2">
    <location>
        <begin position="381"/>
        <end position="391"/>
    </location>
</feature>
<feature type="region of interest" description="Disordered" evidence="2">
    <location>
        <begin position="345"/>
        <end position="406"/>
    </location>
</feature>
<feature type="compositionally biased region" description="Basic and acidic residues" evidence="2">
    <location>
        <begin position="368"/>
        <end position="380"/>
    </location>
</feature>
<dbReference type="Proteomes" id="UP001152523">
    <property type="component" value="Unassembled WGS sequence"/>
</dbReference>
<dbReference type="AlphaFoldDB" id="A0AAV0DBF5"/>
<evidence type="ECO:0000256" key="1">
    <source>
        <dbReference type="SAM" id="Coils"/>
    </source>
</evidence>
<reference evidence="3" key="1">
    <citation type="submission" date="2022-07" db="EMBL/GenBank/DDBJ databases">
        <authorList>
            <person name="Macas J."/>
            <person name="Novak P."/>
            <person name="Neumann P."/>
        </authorList>
    </citation>
    <scope>NUCLEOTIDE SEQUENCE</scope>
</reference>
<organism evidence="3 4">
    <name type="scientific">Cuscuta epithymum</name>
    <dbReference type="NCBI Taxonomy" id="186058"/>
    <lineage>
        <taxon>Eukaryota</taxon>
        <taxon>Viridiplantae</taxon>
        <taxon>Streptophyta</taxon>
        <taxon>Embryophyta</taxon>
        <taxon>Tracheophyta</taxon>
        <taxon>Spermatophyta</taxon>
        <taxon>Magnoliopsida</taxon>
        <taxon>eudicotyledons</taxon>
        <taxon>Gunneridae</taxon>
        <taxon>Pentapetalae</taxon>
        <taxon>asterids</taxon>
        <taxon>lamiids</taxon>
        <taxon>Solanales</taxon>
        <taxon>Convolvulaceae</taxon>
        <taxon>Cuscuteae</taxon>
        <taxon>Cuscuta</taxon>
        <taxon>Cuscuta subgen. Cuscuta</taxon>
    </lineage>
</organism>
<evidence type="ECO:0000256" key="2">
    <source>
        <dbReference type="SAM" id="MobiDB-lite"/>
    </source>
</evidence>
<evidence type="ECO:0000313" key="4">
    <source>
        <dbReference type="Proteomes" id="UP001152523"/>
    </source>
</evidence>
<evidence type="ECO:0008006" key="5">
    <source>
        <dbReference type="Google" id="ProtNLM"/>
    </source>
</evidence>
<name>A0AAV0DBF5_9ASTE</name>
<feature type="compositionally biased region" description="Basic residues" evidence="2">
    <location>
        <begin position="7"/>
        <end position="21"/>
    </location>
</feature>
<gene>
    <name evidence="3" type="ORF">CEPIT_LOCUS14067</name>
</gene>
<feature type="coiled-coil region" evidence="1">
    <location>
        <begin position="182"/>
        <end position="216"/>
    </location>
</feature>
<evidence type="ECO:0000313" key="3">
    <source>
        <dbReference type="EMBL" id="CAH9097450.1"/>
    </source>
</evidence>
<sequence>MDAKNFAKLKKQLAKEPRKKREGPSQQRPVEDFFPKGEAVKVKGAEGPSQAIAEGAGALKIEAAKRKAPSKASEASGKRAKKTVGAEGAPLVISEGHSSSGTPRMIAASNPPPGQGAELAWPQDHVQFSITKGTAIMHGTLNPREFLTSATPPTDKSVLSRLKDDALGSKVLQASVTAALGLGELLKRLEDSLDQKKQADEALADSRRQLLEVRETLRLEQEAFDKILQDSKTVARAEGKAEGKAEAEKAAVAAAEEFEKTKKEAVAQAERDAVAAFLSEGWRSEDHKQWLASVIEGTVDDWVGGPGAMWLAQKGKEYYDGGEFFTQWLVYRRLARHFGVDPKDFNPATYGLPPLQPDTRVPLPPGVERPDLEDSELMKEADDDEEEAEEDAASKLKEDGAENAQV</sequence>
<keyword evidence="1" id="KW-0175">Coiled coil</keyword>
<protein>
    <recommendedName>
        <fullName evidence="5">GYF domain-containing protein</fullName>
    </recommendedName>
</protein>
<dbReference type="EMBL" id="CAMAPF010000093">
    <property type="protein sequence ID" value="CAH9097450.1"/>
    <property type="molecule type" value="Genomic_DNA"/>
</dbReference>
<accession>A0AAV0DBF5</accession>
<feature type="region of interest" description="Disordered" evidence="2">
    <location>
        <begin position="1"/>
        <end position="87"/>
    </location>
</feature>
<feature type="compositionally biased region" description="Basic and acidic residues" evidence="2">
    <location>
        <begin position="29"/>
        <end position="44"/>
    </location>
</feature>
<keyword evidence="4" id="KW-1185">Reference proteome</keyword>
<proteinExistence type="predicted"/>